<evidence type="ECO:0008006" key="4">
    <source>
        <dbReference type="Google" id="ProtNLM"/>
    </source>
</evidence>
<feature type="chain" id="PRO_5046291660" description="Lipoprotein" evidence="1">
    <location>
        <begin position="21"/>
        <end position="57"/>
    </location>
</feature>
<dbReference type="RefSeq" id="WP_341368157.1">
    <property type="nucleotide sequence ID" value="NZ_CP150951.2"/>
</dbReference>
<dbReference type="EMBL" id="CP150951">
    <property type="protein sequence ID" value="WZC50047.1"/>
    <property type="molecule type" value="Genomic_DNA"/>
</dbReference>
<protein>
    <recommendedName>
        <fullName evidence="4">Lipoprotein</fullName>
    </recommendedName>
</protein>
<gene>
    <name evidence="2" type="ORF">AABB29_05220</name>
</gene>
<organism evidence="2 3">
    <name type="scientific">Yoonia phaeophyticola</name>
    <dbReference type="NCBI Taxonomy" id="3137369"/>
    <lineage>
        <taxon>Bacteria</taxon>
        <taxon>Pseudomonadati</taxon>
        <taxon>Pseudomonadota</taxon>
        <taxon>Alphaproteobacteria</taxon>
        <taxon>Rhodobacterales</taxon>
        <taxon>Paracoccaceae</taxon>
        <taxon>Yoonia</taxon>
    </lineage>
</organism>
<proteinExistence type="predicted"/>
<name>A0ABZ2V739_9RHOB</name>
<keyword evidence="1" id="KW-0732">Signal</keyword>
<sequence length="57" mass="5438">MKKFFLIIALGALAACGADGDPLQPNANVGLSIGAGGISPNASVGASNGNVSLGLNL</sequence>
<feature type="signal peptide" evidence="1">
    <location>
        <begin position="1"/>
        <end position="20"/>
    </location>
</feature>
<reference evidence="3" key="1">
    <citation type="submission" date="2024-04" db="EMBL/GenBank/DDBJ databases">
        <title>Phylogenomic analyses of a clade within the roseobacter group suggest taxonomic reassignments of species of the genera Aestuariivita, Citreicella, Loktanella, Nautella, Pelagibaca, Ruegeria, Thalassobius, Thiobacimonas and Tropicibacter, and the proposal o.</title>
        <authorList>
            <person name="Jeon C.O."/>
        </authorList>
    </citation>
    <scope>NUCLEOTIDE SEQUENCE [LARGE SCALE GENOMIC DNA]</scope>
    <source>
        <strain evidence="3">BS5-3</strain>
    </source>
</reference>
<accession>A0ABZ2V739</accession>
<evidence type="ECO:0000313" key="2">
    <source>
        <dbReference type="EMBL" id="WZC50047.1"/>
    </source>
</evidence>
<keyword evidence="3" id="KW-1185">Reference proteome</keyword>
<evidence type="ECO:0000256" key="1">
    <source>
        <dbReference type="SAM" id="SignalP"/>
    </source>
</evidence>
<dbReference type="PROSITE" id="PS51257">
    <property type="entry name" value="PROKAR_LIPOPROTEIN"/>
    <property type="match status" value="1"/>
</dbReference>
<dbReference type="Proteomes" id="UP001440612">
    <property type="component" value="Chromosome"/>
</dbReference>
<evidence type="ECO:0000313" key="3">
    <source>
        <dbReference type="Proteomes" id="UP001440612"/>
    </source>
</evidence>